<organism evidence="1 2">
    <name type="scientific">Pangasianodon gigas</name>
    <name type="common">Mekong giant catfish</name>
    <name type="synonym">Pangasius gigas</name>
    <dbReference type="NCBI Taxonomy" id="30993"/>
    <lineage>
        <taxon>Eukaryota</taxon>
        <taxon>Metazoa</taxon>
        <taxon>Chordata</taxon>
        <taxon>Craniata</taxon>
        <taxon>Vertebrata</taxon>
        <taxon>Euteleostomi</taxon>
        <taxon>Actinopterygii</taxon>
        <taxon>Neopterygii</taxon>
        <taxon>Teleostei</taxon>
        <taxon>Ostariophysi</taxon>
        <taxon>Siluriformes</taxon>
        <taxon>Pangasiidae</taxon>
        <taxon>Pangasianodon</taxon>
    </lineage>
</organism>
<protein>
    <submittedName>
        <fullName evidence="1">Uncharacterized protein</fullName>
    </submittedName>
</protein>
<dbReference type="EMBL" id="CM040473">
    <property type="protein sequence ID" value="MCI4390410.1"/>
    <property type="molecule type" value="Genomic_DNA"/>
</dbReference>
<proteinExistence type="predicted"/>
<evidence type="ECO:0000313" key="2">
    <source>
        <dbReference type="Proteomes" id="UP000829447"/>
    </source>
</evidence>
<keyword evidence="2" id="KW-1185">Reference proteome</keyword>
<sequence>KFSRTHQKCGREGSRAYPRRILSVKREYTLDGMPVHCRAPCIPTFTPRGKLSSIHLLACFWEMGENRRTWRKPTWTRGEHTKRLHTERHLSSGLNTEATTLAAAPPAVPLCRQLRDVLL</sequence>
<evidence type="ECO:0000313" key="1">
    <source>
        <dbReference type="EMBL" id="MCI4390410.1"/>
    </source>
</evidence>
<feature type="non-terminal residue" evidence="1">
    <location>
        <position position="1"/>
    </location>
</feature>
<gene>
    <name evidence="1" type="ORF">PGIGA_G00122280</name>
</gene>
<name>A0ACC5XH08_PANGG</name>
<dbReference type="Proteomes" id="UP000829447">
    <property type="component" value="Linkage Group LG20"/>
</dbReference>
<reference evidence="1 2" key="1">
    <citation type="journal article" date="2022" name="bioRxiv">
        <title>An ancient truncated duplication of the anti-Mullerian hormone receptor type 2 gene is a potential conserved master sex determinant in the Pangasiidae catfish family.</title>
        <authorList>
            <person name="Wen M."/>
            <person name="Pan Q."/>
            <person name="Jouanno E."/>
            <person name="Montfort J."/>
            <person name="Zahm M."/>
            <person name="Cabau C."/>
            <person name="Klopp C."/>
            <person name="Iampietro C."/>
            <person name="Roques C."/>
            <person name="Bouchez O."/>
            <person name="Castinel A."/>
            <person name="Donnadieu C."/>
            <person name="Parrinello H."/>
            <person name="Poncet C."/>
            <person name="Belmonte E."/>
            <person name="Gautier V."/>
            <person name="Avarre J.-C."/>
            <person name="Dugue R."/>
            <person name="Gustiano R."/>
            <person name="Ha T.T.T."/>
            <person name="Campet M."/>
            <person name="Sriphairoj K."/>
            <person name="Ribolli J."/>
            <person name="de Almeida F.L."/>
            <person name="Desvignes T."/>
            <person name="Postlethwait J.H."/>
            <person name="Bucao C.F."/>
            <person name="Robinson-Rechavi M."/>
            <person name="Bobe J."/>
            <person name="Herpin A."/>
            <person name="Guiguen Y."/>
        </authorList>
    </citation>
    <scope>NUCLEOTIDE SEQUENCE [LARGE SCALE GENOMIC DNA]</scope>
    <source>
        <strain evidence="1">YG-Dec2019</strain>
    </source>
</reference>
<comment type="caution">
    <text evidence="1">The sequence shown here is derived from an EMBL/GenBank/DDBJ whole genome shotgun (WGS) entry which is preliminary data.</text>
</comment>
<accession>A0ACC5XH08</accession>